<proteinExistence type="predicted"/>
<sequence length="110" mass="12948">MGTQNNSNSAELGLDIFSRRCVQSIEKQYEKLNKLLKKLQDAHEESKAVTKQSSSVWRKMWMKFERLLGLLNQKLRNLTRRTWQADRGVDVERELKLTGSNIKNIVRWLS</sequence>
<reference evidence="2 3" key="1">
    <citation type="journal article" date="2017" name="Nat. Commun.">
        <title>Genome assembly with in vitro proximity ligation data and whole-genome triplication in lettuce.</title>
        <authorList>
            <person name="Reyes-Chin-Wo S."/>
            <person name="Wang Z."/>
            <person name="Yang X."/>
            <person name="Kozik A."/>
            <person name="Arikit S."/>
            <person name="Song C."/>
            <person name="Xia L."/>
            <person name="Froenicke L."/>
            <person name="Lavelle D.O."/>
            <person name="Truco M.J."/>
            <person name="Xia R."/>
            <person name="Zhu S."/>
            <person name="Xu C."/>
            <person name="Xu H."/>
            <person name="Xu X."/>
            <person name="Cox K."/>
            <person name="Korf I."/>
            <person name="Meyers B.C."/>
            <person name="Michelmore R.W."/>
        </authorList>
    </citation>
    <scope>NUCLEOTIDE SEQUENCE [LARGE SCALE GENOMIC DNA]</scope>
    <source>
        <strain evidence="3">cv. Salinas</strain>
        <tissue evidence="2">Seedlings</tissue>
    </source>
</reference>
<dbReference type="Proteomes" id="UP000235145">
    <property type="component" value="Unassembled WGS sequence"/>
</dbReference>
<accession>A0A9R1WHQ4</accession>
<organism evidence="2 3">
    <name type="scientific">Lactuca sativa</name>
    <name type="common">Garden lettuce</name>
    <dbReference type="NCBI Taxonomy" id="4236"/>
    <lineage>
        <taxon>Eukaryota</taxon>
        <taxon>Viridiplantae</taxon>
        <taxon>Streptophyta</taxon>
        <taxon>Embryophyta</taxon>
        <taxon>Tracheophyta</taxon>
        <taxon>Spermatophyta</taxon>
        <taxon>Magnoliopsida</taxon>
        <taxon>eudicotyledons</taxon>
        <taxon>Gunneridae</taxon>
        <taxon>Pentapetalae</taxon>
        <taxon>asterids</taxon>
        <taxon>campanulids</taxon>
        <taxon>Asterales</taxon>
        <taxon>Asteraceae</taxon>
        <taxon>Cichorioideae</taxon>
        <taxon>Cichorieae</taxon>
        <taxon>Lactucinae</taxon>
        <taxon>Lactuca</taxon>
    </lineage>
</organism>
<dbReference type="AlphaFoldDB" id="A0A9R1WHQ4"/>
<dbReference type="EMBL" id="NBSK02000001">
    <property type="protein sequence ID" value="KAJ0226942.1"/>
    <property type="molecule type" value="Genomic_DNA"/>
</dbReference>
<keyword evidence="3" id="KW-1185">Reference proteome</keyword>
<evidence type="ECO:0000313" key="2">
    <source>
        <dbReference type="EMBL" id="KAJ0226942.1"/>
    </source>
</evidence>
<gene>
    <name evidence="2" type="ORF">LSAT_V11C100022950</name>
</gene>
<feature type="coiled-coil region" evidence="1">
    <location>
        <begin position="22"/>
        <end position="52"/>
    </location>
</feature>
<comment type="caution">
    <text evidence="2">The sequence shown here is derived from an EMBL/GenBank/DDBJ whole genome shotgun (WGS) entry which is preliminary data.</text>
</comment>
<protein>
    <submittedName>
        <fullName evidence="2">Uncharacterized protein</fullName>
    </submittedName>
</protein>
<keyword evidence="1" id="KW-0175">Coiled coil</keyword>
<evidence type="ECO:0000313" key="3">
    <source>
        <dbReference type="Proteomes" id="UP000235145"/>
    </source>
</evidence>
<name>A0A9R1WHQ4_LACSA</name>
<evidence type="ECO:0000256" key="1">
    <source>
        <dbReference type="SAM" id="Coils"/>
    </source>
</evidence>